<dbReference type="PANTHER" id="PTHR38011">
    <property type="entry name" value="DIHYDROFOLATE REDUCTASE FAMILY PROTEIN (AFU_ORTHOLOGUE AFUA_8G06820)"/>
    <property type="match status" value="1"/>
</dbReference>
<keyword evidence="15" id="KW-0479">Metal-binding</keyword>
<dbReference type="EC" id="3.5.4.26" evidence="6"/>
<dbReference type="EC" id="1.1.1.193" evidence="7"/>
<keyword evidence="17" id="KW-0378">Hydrolase</keyword>
<dbReference type="AlphaFoldDB" id="A0A7D4CL64"/>
<dbReference type="Gene3D" id="3.40.430.10">
    <property type="entry name" value="Dihydrofolate Reductase, subunit A"/>
    <property type="match status" value="1"/>
</dbReference>
<evidence type="ECO:0000256" key="7">
    <source>
        <dbReference type="ARBA" id="ARBA00013173"/>
    </source>
</evidence>
<feature type="binding site" evidence="14">
    <location>
        <position position="164"/>
    </location>
    <ligand>
        <name>NADP(+)</name>
        <dbReference type="ChEBI" id="CHEBI:58349"/>
    </ligand>
</feature>
<evidence type="ECO:0000256" key="14">
    <source>
        <dbReference type="PIRSR" id="PIRSR006769-2"/>
    </source>
</evidence>
<keyword evidence="15" id="KW-0862">Zinc</keyword>
<dbReference type="PANTHER" id="PTHR38011:SF7">
    <property type="entry name" value="2,5-DIAMINO-6-RIBOSYLAMINO-4(3H)-PYRIMIDINONE 5'-PHOSPHATE REDUCTASE"/>
    <property type="match status" value="1"/>
</dbReference>
<keyword evidence="12" id="KW-0511">Multifunctional enzyme</keyword>
<feature type="binding site" evidence="14">
    <location>
        <position position="190"/>
    </location>
    <ligand>
        <name>NADP(+)</name>
        <dbReference type="ChEBI" id="CHEBI:58349"/>
    </ligand>
</feature>
<dbReference type="Pfam" id="PF00383">
    <property type="entry name" value="dCMP_cyt_deam_1"/>
    <property type="match status" value="1"/>
</dbReference>
<evidence type="ECO:0000256" key="4">
    <source>
        <dbReference type="ARBA" id="ARBA00005259"/>
    </source>
</evidence>
<feature type="binding site" evidence="15">
    <location>
        <position position="44"/>
    </location>
    <ligand>
        <name>Zn(2+)</name>
        <dbReference type="ChEBI" id="CHEBI:29105"/>
        <note>catalytic</note>
    </ligand>
</feature>
<keyword evidence="18" id="KW-1185">Reference proteome</keyword>
<dbReference type="SUPFAM" id="SSF53927">
    <property type="entry name" value="Cytidine deaminase-like"/>
    <property type="match status" value="1"/>
</dbReference>
<feature type="binding site" evidence="14">
    <location>
        <position position="244"/>
    </location>
    <ligand>
        <name>substrate</name>
    </ligand>
</feature>
<dbReference type="KEGG" id="emv:HQR01_02955"/>
<organism evidence="17 18">
    <name type="scientific">Erythrobacter mangrovi</name>
    <dbReference type="NCBI Taxonomy" id="2739433"/>
    <lineage>
        <taxon>Bacteria</taxon>
        <taxon>Pseudomonadati</taxon>
        <taxon>Pseudomonadota</taxon>
        <taxon>Alphaproteobacteria</taxon>
        <taxon>Sphingomonadales</taxon>
        <taxon>Erythrobacteraceae</taxon>
        <taxon>Erythrobacter/Porphyrobacter group</taxon>
        <taxon>Erythrobacter</taxon>
    </lineage>
</organism>
<dbReference type="SUPFAM" id="SSF53597">
    <property type="entry name" value="Dihydrofolate reductase-like"/>
    <property type="match status" value="1"/>
</dbReference>
<feature type="binding site" evidence="14">
    <location>
        <position position="148"/>
    </location>
    <ligand>
        <name>NADP(+)</name>
        <dbReference type="ChEBI" id="CHEBI:58349"/>
    </ligand>
</feature>
<dbReference type="Gene3D" id="3.40.140.10">
    <property type="entry name" value="Cytidine Deaminase, domain 2"/>
    <property type="match status" value="1"/>
</dbReference>
<dbReference type="InterPro" id="IPR002734">
    <property type="entry name" value="RibDG_C"/>
</dbReference>
<proteinExistence type="inferred from homology"/>
<dbReference type="GO" id="GO:0046872">
    <property type="term" value="F:metal ion binding"/>
    <property type="evidence" value="ECO:0007669"/>
    <property type="project" value="UniProtKB-KW"/>
</dbReference>
<evidence type="ECO:0000259" key="16">
    <source>
        <dbReference type="PROSITE" id="PS51747"/>
    </source>
</evidence>
<comment type="pathway">
    <text evidence="3">Cofactor biosynthesis; riboflavin biosynthesis; 5-amino-6-(D-ribitylamino)uracil from GTP: step 3/4.</text>
</comment>
<evidence type="ECO:0000256" key="13">
    <source>
        <dbReference type="PIRSR" id="PIRSR006769-1"/>
    </source>
</evidence>
<dbReference type="InterPro" id="IPR016193">
    <property type="entry name" value="Cytidine_deaminase-like"/>
</dbReference>
<feature type="binding site" evidence="14">
    <location>
        <position position="162"/>
    </location>
    <ligand>
        <name>substrate</name>
    </ligand>
</feature>
<evidence type="ECO:0000256" key="2">
    <source>
        <dbReference type="ARBA" id="ARBA00004882"/>
    </source>
</evidence>
<keyword evidence="11 17" id="KW-0560">Oxidoreductase</keyword>
<feature type="active site" description="Proton donor" evidence="13">
    <location>
        <position position="46"/>
    </location>
</feature>
<feature type="binding site" evidence="15">
    <location>
        <position position="69"/>
    </location>
    <ligand>
        <name>Zn(2+)</name>
        <dbReference type="ChEBI" id="CHEBI:29105"/>
        <note>catalytic</note>
    </ligand>
</feature>
<dbReference type="GO" id="GO:0008703">
    <property type="term" value="F:5-amino-6-(5-phosphoribosylamino)uracil reductase activity"/>
    <property type="evidence" value="ECO:0007669"/>
    <property type="project" value="UniProtKB-EC"/>
</dbReference>
<dbReference type="InterPro" id="IPR002125">
    <property type="entry name" value="CMP_dCMP_dom"/>
</dbReference>
<reference evidence="17 18" key="1">
    <citation type="submission" date="2020-05" db="EMBL/GenBank/DDBJ databases">
        <title>Erythrobacter mangrovi sp. nov., isolated from rhizosphere soil of mangrove plant (Kandelia candel).</title>
        <authorList>
            <person name="Ye Y.H."/>
        </authorList>
    </citation>
    <scope>NUCLEOTIDE SEQUENCE [LARGE SCALE GENOMIC DNA]</scope>
    <source>
        <strain evidence="17 18">EB310</strain>
    </source>
</reference>
<feature type="binding site" evidence="14">
    <location>
        <begin position="246"/>
        <end position="252"/>
    </location>
    <ligand>
        <name>NADP(+)</name>
        <dbReference type="ChEBI" id="CHEBI:58349"/>
    </ligand>
</feature>
<feature type="binding site" evidence="14">
    <location>
        <position position="201"/>
    </location>
    <ligand>
        <name>substrate</name>
    </ligand>
</feature>
<protein>
    <recommendedName>
        <fullName evidence="8">Riboflavin biosynthesis protein RibD</fullName>
        <ecNumber evidence="7">1.1.1.193</ecNumber>
        <ecNumber evidence="6">3.5.4.26</ecNumber>
    </recommendedName>
</protein>
<evidence type="ECO:0000256" key="3">
    <source>
        <dbReference type="ARBA" id="ARBA00004910"/>
    </source>
</evidence>
<dbReference type="GO" id="GO:0009231">
    <property type="term" value="P:riboflavin biosynthetic process"/>
    <property type="evidence" value="ECO:0007669"/>
    <property type="project" value="UniProtKB-UniPathway"/>
</dbReference>
<comment type="similarity">
    <text evidence="4">In the N-terminal section; belongs to the cytidine and deoxycytidylate deaminase family.</text>
</comment>
<gene>
    <name evidence="17" type="primary">ribD</name>
    <name evidence="17" type="ORF">HQR01_02955</name>
</gene>
<evidence type="ECO:0000256" key="1">
    <source>
        <dbReference type="ARBA" id="ARBA00002151"/>
    </source>
</evidence>
<evidence type="ECO:0000256" key="9">
    <source>
        <dbReference type="ARBA" id="ARBA00022619"/>
    </source>
</evidence>
<keyword evidence="9" id="KW-0686">Riboflavin biosynthesis</keyword>
<evidence type="ECO:0000256" key="8">
    <source>
        <dbReference type="ARBA" id="ARBA00019930"/>
    </source>
</evidence>
<evidence type="ECO:0000313" key="17">
    <source>
        <dbReference type="EMBL" id="QKG70408.1"/>
    </source>
</evidence>
<dbReference type="UniPathway" id="UPA00275">
    <property type="reaction ID" value="UER00401"/>
</dbReference>
<feature type="binding site" evidence="15">
    <location>
        <position position="79"/>
    </location>
    <ligand>
        <name>Zn(2+)</name>
        <dbReference type="ChEBI" id="CHEBI:29105"/>
        <note>catalytic</note>
    </ligand>
</feature>
<feature type="binding site" evidence="14">
    <location>
        <position position="194"/>
    </location>
    <ligand>
        <name>NADP(+)</name>
        <dbReference type="ChEBI" id="CHEBI:58349"/>
    </ligand>
</feature>
<comment type="cofactor">
    <cofactor evidence="15">
        <name>Zn(2+)</name>
        <dbReference type="ChEBI" id="CHEBI:29105"/>
    </cofactor>
    <text evidence="15">Binds 1 zinc ion.</text>
</comment>
<dbReference type="EMBL" id="CP053921">
    <property type="protein sequence ID" value="QKG70408.1"/>
    <property type="molecule type" value="Genomic_DNA"/>
</dbReference>
<accession>A0A7D4CL64</accession>
<dbReference type="PROSITE" id="PS51747">
    <property type="entry name" value="CYT_DCMP_DEAMINASES_2"/>
    <property type="match status" value="1"/>
</dbReference>
<dbReference type="PIRSF" id="PIRSF006769">
    <property type="entry name" value="RibD"/>
    <property type="match status" value="1"/>
</dbReference>
<comment type="similarity">
    <text evidence="5">In the C-terminal section; belongs to the HTP reductase family.</text>
</comment>
<evidence type="ECO:0000313" key="18">
    <source>
        <dbReference type="Proteomes" id="UP000504693"/>
    </source>
</evidence>
<sequence length="313" mass="32894">MAAAARLAARGRPLSQPNPAVGCILVREGSVVGRGWTREGGRPHAEAVALDQAGAASRGATAYVTLEPCAHQSERGPACADLLAAAGLARVVVGVEDPDPRTAGAGIARLRSAGIAAALIHSPEAEASLIGYLTRARHGRPHVTLKLATSLDGCIATGKGESQWITGDAARAHVHSRRAMSDAILVGGGTWRKDQPQLDVRLPGLADRSPQRVVLTRGVAPDRAKVINAPAQIARLDAQYLYVEAGTDVAASFIEQDLVDRLELYRAPILIGGGWPALGDIGLASLAEAHGRWQCVERRQLGSDSYEAYSRTR</sequence>
<evidence type="ECO:0000256" key="5">
    <source>
        <dbReference type="ARBA" id="ARBA00007417"/>
    </source>
</evidence>
<dbReference type="Pfam" id="PF01872">
    <property type="entry name" value="RibD_C"/>
    <property type="match status" value="1"/>
</dbReference>
<evidence type="ECO:0000256" key="15">
    <source>
        <dbReference type="PIRSR" id="PIRSR006769-3"/>
    </source>
</evidence>
<evidence type="ECO:0000256" key="12">
    <source>
        <dbReference type="ARBA" id="ARBA00023268"/>
    </source>
</evidence>
<feature type="domain" description="CMP/dCMP-type deaminase" evidence="16">
    <location>
        <begin position="1"/>
        <end position="118"/>
    </location>
</feature>
<dbReference type="GO" id="GO:0008835">
    <property type="term" value="F:diaminohydroxyphosphoribosylaminopyrimidine deaminase activity"/>
    <property type="evidence" value="ECO:0007669"/>
    <property type="project" value="UniProtKB-EC"/>
</dbReference>
<dbReference type="RefSeq" id="WP_173212419.1">
    <property type="nucleotide sequence ID" value="NZ_CP053921.1"/>
</dbReference>
<feature type="binding site" evidence="14">
    <location>
        <position position="178"/>
    </location>
    <ligand>
        <name>substrate</name>
    </ligand>
</feature>
<dbReference type="InterPro" id="IPR024072">
    <property type="entry name" value="DHFR-like_dom_sf"/>
</dbReference>
<comment type="pathway">
    <text evidence="2">Cofactor biosynthesis; riboflavin biosynthesis; 5-amino-6-(D-ribitylamino)uracil from GTP: step 2/4.</text>
</comment>
<comment type="function">
    <text evidence="1">Converts 2,5-diamino-6-(ribosylamino)-4(3h)-pyrimidinone 5'-phosphate into 5-amino-6-(ribosylamino)-2,4(1h,3h)-pyrimidinedione 5'-phosphate.</text>
</comment>
<dbReference type="Proteomes" id="UP000504693">
    <property type="component" value="Chromosome"/>
</dbReference>
<dbReference type="InterPro" id="IPR050765">
    <property type="entry name" value="Riboflavin_Biosynth_HTPR"/>
</dbReference>
<name>A0A7D4CL64_9SPHN</name>
<evidence type="ECO:0000256" key="10">
    <source>
        <dbReference type="ARBA" id="ARBA00022857"/>
    </source>
</evidence>
<dbReference type="InterPro" id="IPR004794">
    <property type="entry name" value="Eubact_RibD"/>
</dbReference>
<feature type="binding site" evidence="14">
    <location>
        <position position="198"/>
    </location>
    <ligand>
        <name>substrate</name>
    </ligand>
</feature>
<evidence type="ECO:0000256" key="11">
    <source>
        <dbReference type="ARBA" id="ARBA00023002"/>
    </source>
</evidence>
<dbReference type="NCBIfam" id="TIGR00326">
    <property type="entry name" value="eubact_ribD"/>
    <property type="match status" value="1"/>
</dbReference>
<keyword evidence="10 14" id="KW-0521">NADP</keyword>
<evidence type="ECO:0000256" key="6">
    <source>
        <dbReference type="ARBA" id="ARBA00012766"/>
    </source>
</evidence>